<dbReference type="EMBL" id="VIWT01000006">
    <property type="protein sequence ID" value="TWF73146.1"/>
    <property type="molecule type" value="Genomic_DNA"/>
</dbReference>
<gene>
    <name evidence="4" type="ORF">FHX73_16297</name>
</gene>
<feature type="compositionally biased region" description="Low complexity" evidence="1">
    <location>
        <begin position="23"/>
        <end position="49"/>
    </location>
</feature>
<dbReference type="Proteomes" id="UP000317940">
    <property type="component" value="Unassembled WGS sequence"/>
</dbReference>
<keyword evidence="2" id="KW-0732">Signal</keyword>
<dbReference type="PROSITE" id="PS51257">
    <property type="entry name" value="PROKAR_LIPOPROTEIN"/>
    <property type="match status" value="1"/>
</dbReference>
<evidence type="ECO:0000313" key="5">
    <source>
        <dbReference type="Proteomes" id="UP000317940"/>
    </source>
</evidence>
<name>A0A561SE51_9ACTN</name>
<dbReference type="AlphaFoldDB" id="A0A561SE51"/>
<keyword evidence="5" id="KW-1185">Reference proteome</keyword>
<dbReference type="OrthoDB" id="3480105at2"/>
<comment type="caution">
    <text evidence="4">The sequence shown here is derived from an EMBL/GenBank/DDBJ whole genome shotgun (WGS) entry which is preliminary data.</text>
</comment>
<evidence type="ECO:0000256" key="2">
    <source>
        <dbReference type="SAM" id="SignalP"/>
    </source>
</evidence>
<feature type="compositionally biased region" description="Low complexity" evidence="1">
    <location>
        <begin position="59"/>
        <end position="76"/>
    </location>
</feature>
<protein>
    <submittedName>
        <fullName evidence="4">Uncharacterized protein DUF4232</fullName>
    </submittedName>
</protein>
<organism evidence="4 5">
    <name type="scientific">Kitasatospora viridis</name>
    <dbReference type="NCBI Taxonomy" id="281105"/>
    <lineage>
        <taxon>Bacteria</taxon>
        <taxon>Bacillati</taxon>
        <taxon>Actinomycetota</taxon>
        <taxon>Actinomycetes</taxon>
        <taxon>Kitasatosporales</taxon>
        <taxon>Streptomycetaceae</taxon>
        <taxon>Kitasatospora</taxon>
    </lineage>
</organism>
<evidence type="ECO:0000259" key="3">
    <source>
        <dbReference type="Pfam" id="PF14016"/>
    </source>
</evidence>
<reference evidence="4 5" key="1">
    <citation type="submission" date="2019-06" db="EMBL/GenBank/DDBJ databases">
        <title>Sequencing the genomes of 1000 actinobacteria strains.</title>
        <authorList>
            <person name="Klenk H.-P."/>
        </authorList>
    </citation>
    <scope>NUCLEOTIDE SEQUENCE [LARGE SCALE GENOMIC DNA]</scope>
    <source>
        <strain evidence="4 5">DSM 44826</strain>
    </source>
</reference>
<feature type="chain" id="PRO_5039269948" evidence="2">
    <location>
        <begin position="23"/>
        <end position="242"/>
    </location>
</feature>
<dbReference type="RefSeq" id="WP_145911114.1">
    <property type="nucleotide sequence ID" value="NZ_BAAAMZ010000005.1"/>
</dbReference>
<evidence type="ECO:0000313" key="4">
    <source>
        <dbReference type="EMBL" id="TWF73146.1"/>
    </source>
</evidence>
<dbReference type="InterPro" id="IPR025326">
    <property type="entry name" value="DUF4232"/>
</dbReference>
<feature type="domain" description="DUF4232" evidence="3">
    <location>
        <begin position="82"/>
        <end position="213"/>
    </location>
</feature>
<accession>A0A561SE51</accession>
<evidence type="ECO:0000256" key="1">
    <source>
        <dbReference type="SAM" id="MobiDB-lite"/>
    </source>
</evidence>
<sequence length="242" mass="24397">MRINRLVTALAATVTTGLTLTACGGSTTASPAPARTAAAPASVAPAGTPLAPPAGGGTATATTPAAPTGAAPVQGTPAGDRCHSGDLKLNVYMGPQDGSRPTKGDFYIELVNASKRTCTIYGYPGVELLDQDGKPLGMKDTRSTASLPSGKAAVQTLVPWTSTDPSQQTASAAYVEFDTKPASASAGYPRAVKVQVIPPDETQPLVAAIDMLDAPAGSDHSIMLTSTDLTVDPMDLDGVPHA</sequence>
<proteinExistence type="predicted"/>
<dbReference type="Pfam" id="PF14016">
    <property type="entry name" value="DUF4232"/>
    <property type="match status" value="1"/>
</dbReference>
<feature type="region of interest" description="Disordered" evidence="1">
    <location>
        <begin position="23"/>
        <end position="76"/>
    </location>
</feature>
<feature type="signal peptide" evidence="2">
    <location>
        <begin position="1"/>
        <end position="22"/>
    </location>
</feature>